<dbReference type="Proteomes" id="UP000799429">
    <property type="component" value="Unassembled WGS sequence"/>
</dbReference>
<keyword evidence="1" id="KW-1133">Transmembrane helix</keyword>
<proteinExistence type="predicted"/>
<feature type="transmembrane region" description="Helical" evidence="1">
    <location>
        <begin position="71"/>
        <end position="89"/>
    </location>
</feature>
<protein>
    <submittedName>
        <fullName evidence="2">Uncharacterized protein</fullName>
    </submittedName>
</protein>
<gene>
    <name evidence="2" type="ORF">M501DRAFT_220823</name>
</gene>
<keyword evidence="1" id="KW-0812">Transmembrane</keyword>
<organism evidence="2 3">
    <name type="scientific">Patellaria atrata CBS 101060</name>
    <dbReference type="NCBI Taxonomy" id="1346257"/>
    <lineage>
        <taxon>Eukaryota</taxon>
        <taxon>Fungi</taxon>
        <taxon>Dikarya</taxon>
        <taxon>Ascomycota</taxon>
        <taxon>Pezizomycotina</taxon>
        <taxon>Dothideomycetes</taxon>
        <taxon>Dothideomycetes incertae sedis</taxon>
        <taxon>Patellariales</taxon>
        <taxon>Patellariaceae</taxon>
        <taxon>Patellaria</taxon>
    </lineage>
</organism>
<evidence type="ECO:0000313" key="3">
    <source>
        <dbReference type="Proteomes" id="UP000799429"/>
    </source>
</evidence>
<dbReference type="AlphaFoldDB" id="A0A9P4S703"/>
<comment type="caution">
    <text evidence="2">The sequence shown here is derived from an EMBL/GenBank/DDBJ whole genome shotgun (WGS) entry which is preliminary data.</text>
</comment>
<evidence type="ECO:0000256" key="1">
    <source>
        <dbReference type="SAM" id="Phobius"/>
    </source>
</evidence>
<keyword evidence="1" id="KW-0472">Membrane</keyword>
<name>A0A9P4S703_9PEZI</name>
<reference evidence="2" key="1">
    <citation type="journal article" date="2020" name="Stud. Mycol.">
        <title>101 Dothideomycetes genomes: a test case for predicting lifestyles and emergence of pathogens.</title>
        <authorList>
            <person name="Haridas S."/>
            <person name="Albert R."/>
            <person name="Binder M."/>
            <person name="Bloem J."/>
            <person name="Labutti K."/>
            <person name="Salamov A."/>
            <person name="Andreopoulos B."/>
            <person name="Baker S."/>
            <person name="Barry K."/>
            <person name="Bills G."/>
            <person name="Bluhm B."/>
            <person name="Cannon C."/>
            <person name="Castanera R."/>
            <person name="Culley D."/>
            <person name="Daum C."/>
            <person name="Ezra D."/>
            <person name="Gonzalez J."/>
            <person name="Henrissat B."/>
            <person name="Kuo A."/>
            <person name="Liang C."/>
            <person name="Lipzen A."/>
            <person name="Lutzoni F."/>
            <person name="Magnuson J."/>
            <person name="Mondo S."/>
            <person name="Nolan M."/>
            <person name="Ohm R."/>
            <person name="Pangilinan J."/>
            <person name="Park H.-J."/>
            <person name="Ramirez L."/>
            <person name="Alfaro M."/>
            <person name="Sun H."/>
            <person name="Tritt A."/>
            <person name="Yoshinaga Y."/>
            <person name="Zwiers L.-H."/>
            <person name="Turgeon B."/>
            <person name="Goodwin S."/>
            <person name="Spatafora J."/>
            <person name="Crous P."/>
            <person name="Grigoriev I."/>
        </authorList>
    </citation>
    <scope>NUCLEOTIDE SEQUENCE</scope>
    <source>
        <strain evidence="2">CBS 101060</strain>
    </source>
</reference>
<evidence type="ECO:0000313" key="2">
    <source>
        <dbReference type="EMBL" id="KAF2837130.1"/>
    </source>
</evidence>
<accession>A0A9P4S703</accession>
<keyword evidence="3" id="KW-1185">Reference proteome</keyword>
<feature type="transmembrane region" description="Helical" evidence="1">
    <location>
        <begin position="46"/>
        <end position="65"/>
    </location>
</feature>
<dbReference type="EMBL" id="MU006101">
    <property type="protein sequence ID" value="KAF2837130.1"/>
    <property type="molecule type" value="Genomic_DNA"/>
</dbReference>
<sequence length="113" mass="12866">MLVVDPLMTYIRNLEILSTVVQNIPLRQDAESRTVNDHPFVMSSMLWVFYSNSFPLLLITGVTYMENSSTLVLIISATCRIVSIVITMIMPPYLRRASRCPIGTGIRFQHFAK</sequence>